<name>A0A8H4VKF1_9AGAR</name>
<dbReference type="GO" id="GO:0016593">
    <property type="term" value="C:Cdc73/Paf1 complex"/>
    <property type="evidence" value="ECO:0007669"/>
    <property type="project" value="InterPro"/>
</dbReference>
<gene>
    <name evidence="2" type="ORF">D9613_006887</name>
</gene>
<feature type="region of interest" description="Disordered" evidence="1">
    <location>
        <begin position="242"/>
        <end position="266"/>
    </location>
</feature>
<feature type="compositionally biased region" description="Basic and acidic residues" evidence="1">
    <location>
        <begin position="453"/>
        <end position="466"/>
    </location>
</feature>
<proteinExistence type="predicted"/>
<dbReference type="InterPro" id="IPR007149">
    <property type="entry name" value="Leo1"/>
</dbReference>
<dbReference type="GO" id="GO:0032968">
    <property type="term" value="P:positive regulation of transcription elongation by RNA polymerase II"/>
    <property type="evidence" value="ECO:0007669"/>
    <property type="project" value="TreeGrafter"/>
</dbReference>
<dbReference type="Proteomes" id="UP000521872">
    <property type="component" value="Unassembled WGS sequence"/>
</dbReference>
<dbReference type="Pfam" id="PF04004">
    <property type="entry name" value="Leo1"/>
    <property type="match status" value="1"/>
</dbReference>
<evidence type="ECO:0000313" key="3">
    <source>
        <dbReference type="Proteomes" id="UP000521872"/>
    </source>
</evidence>
<evidence type="ECO:0000256" key="1">
    <source>
        <dbReference type="SAM" id="MobiDB-lite"/>
    </source>
</evidence>
<keyword evidence="3" id="KW-1185">Reference proteome</keyword>
<dbReference type="PANTHER" id="PTHR23146:SF0">
    <property type="entry name" value="RNA POLYMERASE-ASSOCIATED PROTEIN LEO1"/>
    <property type="match status" value="1"/>
</dbReference>
<dbReference type="EMBL" id="JAACJL010000058">
    <property type="protein sequence ID" value="KAF4611205.1"/>
    <property type="molecule type" value="Genomic_DNA"/>
</dbReference>
<feature type="compositionally biased region" description="Basic and acidic residues" evidence="1">
    <location>
        <begin position="86"/>
        <end position="100"/>
    </location>
</feature>
<sequence>MSSLAGALDDYPQAHLSTHGHFSDDIEMTTPLSTKNKYGEEEEEEEDEDDDEAKADAEMSDLFGNDNDVLEERHTRHSSPTASGPESERLLSPERERRQALEYGEDDAPPEIAVEVKEAEVRFPNLPVPKASDGDNWVIRMPNYVKVDTKPFHPDTYIGPEHEDEELAQGDSVREKSMSIKLKVENTLRWRWAKDANGQDKKESNSRIIRWSDGTLSLRLGKELFDINQSIDTSASVVRQTIGGTPSQSQSQPPATPSAPTPGKSEGLTYLVAQHKRSQVLQSEAVITGYMSLRPTGMQSETHMMLVRAGEQKHKQVARLKMAPNPSIDPEREKMEMIKQSAKKSKKKADDGERLGSRRRRNYRRSAEGPTWSDDDEVDHADMYGASDEDDDDMGINRSPRKQKRKASGEKGEEDYQADDFVVPDESEDDGDGAVRSRKRARDGDEPEDELERMEANLEKQAAAEKRSKKKGGDDDEEDSDEDGAGAMDVESEEEEEFKVRRVTSKRAIALDDEDE</sequence>
<feature type="compositionally biased region" description="Acidic residues" evidence="1">
    <location>
        <begin position="412"/>
        <end position="432"/>
    </location>
</feature>
<dbReference type="GO" id="GO:1990269">
    <property type="term" value="F:RNA polymerase II C-terminal domain phosphoserine binding"/>
    <property type="evidence" value="ECO:0007669"/>
    <property type="project" value="TreeGrafter"/>
</dbReference>
<evidence type="ECO:0008006" key="4">
    <source>
        <dbReference type="Google" id="ProtNLM"/>
    </source>
</evidence>
<accession>A0A8H4VKF1</accession>
<evidence type="ECO:0000313" key="2">
    <source>
        <dbReference type="EMBL" id="KAF4611205.1"/>
    </source>
</evidence>
<feature type="compositionally biased region" description="Acidic residues" evidence="1">
    <location>
        <begin position="474"/>
        <end position="497"/>
    </location>
</feature>
<dbReference type="AlphaFoldDB" id="A0A8H4VKF1"/>
<protein>
    <recommendedName>
        <fullName evidence="4">RNA polymerase-associated protein LEO1</fullName>
    </recommendedName>
</protein>
<dbReference type="PANTHER" id="PTHR23146">
    <property type="entry name" value="LEO1 PROTEIN"/>
    <property type="match status" value="1"/>
</dbReference>
<feature type="compositionally biased region" description="Acidic residues" evidence="1">
    <location>
        <begin position="40"/>
        <end position="53"/>
    </location>
</feature>
<comment type="caution">
    <text evidence="2">The sequence shown here is derived from an EMBL/GenBank/DDBJ whole genome shotgun (WGS) entry which is preliminary data.</text>
</comment>
<feature type="region of interest" description="Disordered" evidence="1">
    <location>
        <begin position="1"/>
        <end position="110"/>
    </location>
</feature>
<dbReference type="GO" id="GO:0006368">
    <property type="term" value="P:transcription elongation by RNA polymerase II"/>
    <property type="evidence" value="ECO:0007669"/>
    <property type="project" value="InterPro"/>
</dbReference>
<organism evidence="2 3">
    <name type="scientific">Agrocybe pediades</name>
    <dbReference type="NCBI Taxonomy" id="84607"/>
    <lineage>
        <taxon>Eukaryota</taxon>
        <taxon>Fungi</taxon>
        <taxon>Dikarya</taxon>
        <taxon>Basidiomycota</taxon>
        <taxon>Agaricomycotina</taxon>
        <taxon>Agaricomycetes</taxon>
        <taxon>Agaricomycetidae</taxon>
        <taxon>Agaricales</taxon>
        <taxon>Agaricineae</taxon>
        <taxon>Strophariaceae</taxon>
        <taxon>Agrocybe</taxon>
    </lineage>
</organism>
<feature type="region of interest" description="Disordered" evidence="1">
    <location>
        <begin position="322"/>
        <end position="516"/>
    </location>
</feature>
<feature type="compositionally biased region" description="Low complexity" evidence="1">
    <location>
        <begin position="243"/>
        <end position="253"/>
    </location>
</feature>
<reference evidence="2 3" key="1">
    <citation type="submission" date="2019-12" db="EMBL/GenBank/DDBJ databases">
        <authorList>
            <person name="Floudas D."/>
            <person name="Bentzer J."/>
            <person name="Ahren D."/>
            <person name="Johansson T."/>
            <person name="Persson P."/>
            <person name="Tunlid A."/>
        </authorList>
    </citation>
    <scope>NUCLEOTIDE SEQUENCE [LARGE SCALE GENOMIC DNA]</scope>
    <source>
        <strain evidence="2 3">CBS 102.39</strain>
    </source>
</reference>